<dbReference type="PANTHER" id="PTHR47165:SF4">
    <property type="entry name" value="OS03G0429900 PROTEIN"/>
    <property type="match status" value="1"/>
</dbReference>
<organism evidence="3 4">
    <name type="scientific">Brassica carinata</name>
    <name type="common">Ethiopian mustard</name>
    <name type="synonym">Abyssinian cabbage</name>
    <dbReference type="NCBI Taxonomy" id="52824"/>
    <lineage>
        <taxon>Eukaryota</taxon>
        <taxon>Viridiplantae</taxon>
        <taxon>Streptophyta</taxon>
        <taxon>Embryophyta</taxon>
        <taxon>Tracheophyta</taxon>
        <taxon>Spermatophyta</taxon>
        <taxon>Magnoliopsida</taxon>
        <taxon>eudicotyledons</taxon>
        <taxon>Gunneridae</taxon>
        <taxon>Pentapetalae</taxon>
        <taxon>rosids</taxon>
        <taxon>malvids</taxon>
        <taxon>Brassicales</taxon>
        <taxon>Brassicaceae</taxon>
        <taxon>Brassiceae</taxon>
        <taxon>Brassica</taxon>
    </lineage>
</organism>
<evidence type="ECO:0000313" key="3">
    <source>
        <dbReference type="EMBL" id="KAG2307368.1"/>
    </source>
</evidence>
<dbReference type="InterPro" id="IPR013955">
    <property type="entry name" value="Rep_factor-A_C"/>
</dbReference>
<dbReference type="AlphaFoldDB" id="A0A8X7SJ43"/>
<dbReference type="PANTHER" id="PTHR47165">
    <property type="entry name" value="OS03G0429900 PROTEIN"/>
    <property type="match status" value="1"/>
</dbReference>
<protein>
    <recommendedName>
        <fullName evidence="2">Replication factor A C-terminal domain-containing protein</fullName>
    </recommendedName>
</protein>
<dbReference type="CDD" id="cd04480">
    <property type="entry name" value="RPA1_DBD_A_like"/>
    <property type="match status" value="1"/>
</dbReference>
<dbReference type="OrthoDB" id="1931061at2759"/>
<feature type="region of interest" description="Disordered" evidence="1">
    <location>
        <begin position="475"/>
        <end position="503"/>
    </location>
</feature>
<evidence type="ECO:0000256" key="1">
    <source>
        <dbReference type="SAM" id="MobiDB-lite"/>
    </source>
</evidence>
<dbReference type="SUPFAM" id="SSF50249">
    <property type="entry name" value="Nucleic acid-binding proteins"/>
    <property type="match status" value="2"/>
</dbReference>
<sequence>MAMKPNGMSIVSTGKSPVVMYFRDISQGPHESELWFRLIHFWEARNIMQAKTLIGLEMRIIDEQGTAMQGFIPASRVNQYLRDLKPGTIYRLFNFFRSKSKEVYRVADHSVTISFSYKSVMSVLTDNPLPIINEDRFRFHSHKEFEANCDLKGDLYDVVGHMKLVDGQTPNEHPILDEVEISTTRRVMVHLQPYELQRTFAKKIKVYENTPTVLLVTTVNTKDAGGTFALSSMSSSRVFMDFDVQPTIDYFNWLILFLSTMGSNPNIQKLVNAEVVTKAETMTIGEINTYIKQATAKVAHFECIATIDDVVRDSAWYYIACSGCQTKAIKGPTSLMCSKCGNFNVTGVAQYHANISVYDNNEQAVFHLLGVAGRALTGKPAAELVDSYFEANQSIEADQQMPIPEALINTIGQTHKFSVKVTDHNLTGKTQTITVTKILSPAILPPGTASVGNPIAPTSEVALLSPNDVCAAPKSCGDVAGEGNKSTCHSEEPKKAKRPKHGN</sequence>
<evidence type="ECO:0000259" key="2">
    <source>
        <dbReference type="Pfam" id="PF08646"/>
    </source>
</evidence>
<reference evidence="3 4" key="1">
    <citation type="submission" date="2020-02" db="EMBL/GenBank/DDBJ databases">
        <authorList>
            <person name="Ma Q."/>
            <person name="Huang Y."/>
            <person name="Song X."/>
            <person name="Pei D."/>
        </authorList>
    </citation>
    <scope>NUCLEOTIDE SEQUENCE [LARGE SCALE GENOMIC DNA]</scope>
    <source>
        <strain evidence="3">Sxm20200214</strain>
        <tissue evidence="3">Leaf</tissue>
    </source>
</reference>
<accession>A0A8X7SJ43</accession>
<keyword evidence="4" id="KW-1185">Reference proteome</keyword>
<comment type="caution">
    <text evidence="3">The sequence shown here is derived from an EMBL/GenBank/DDBJ whole genome shotgun (WGS) entry which is preliminary data.</text>
</comment>
<dbReference type="InterPro" id="IPR012340">
    <property type="entry name" value="NA-bd_OB-fold"/>
</dbReference>
<dbReference type="EMBL" id="JAAMPC010000006">
    <property type="protein sequence ID" value="KAG2307368.1"/>
    <property type="molecule type" value="Genomic_DNA"/>
</dbReference>
<dbReference type="Pfam" id="PF08646">
    <property type="entry name" value="Rep_fac-A_C"/>
    <property type="match status" value="1"/>
</dbReference>
<proteinExistence type="predicted"/>
<evidence type="ECO:0000313" key="4">
    <source>
        <dbReference type="Proteomes" id="UP000886595"/>
    </source>
</evidence>
<feature type="domain" description="Replication factor A C-terminal" evidence="2">
    <location>
        <begin position="301"/>
        <end position="396"/>
    </location>
</feature>
<dbReference type="Gene3D" id="2.40.50.140">
    <property type="entry name" value="Nucleic acid-binding proteins"/>
    <property type="match status" value="2"/>
</dbReference>
<gene>
    <name evidence="3" type="ORF">Bca52824_027116</name>
</gene>
<dbReference type="Proteomes" id="UP000886595">
    <property type="component" value="Unassembled WGS sequence"/>
</dbReference>
<name>A0A8X7SJ43_BRACI</name>